<dbReference type="InterPro" id="IPR018499">
    <property type="entry name" value="Tetraspanin/Peripherin"/>
</dbReference>
<evidence type="ECO:0000256" key="1">
    <source>
        <dbReference type="ARBA" id="ARBA00004141"/>
    </source>
</evidence>
<feature type="transmembrane region" description="Helical" evidence="6">
    <location>
        <begin position="5537"/>
        <end position="5558"/>
    </location>
</feature>
<evidence type="ECO:0000259" key="7">
    <source>
        <dbReference type="Pfam" id="PF02010"/>
    </source>
</evidence>
<keyword evidence="3 6" id="KW-1133">Transmembrane helix</keyword>
<evidence type="ECO:0000256" key="5">
    <source>
        <dbReference type="SAM" id="MobiDB-lite"/>
    </source>
</evidence>
<evidence type="ECO:0000313" key="8">
    <source>
        <dbReference type="EMBL" id="EGZ11862.1"/>
    </source>
</evidence>
<protein>
    <recommendedName>
        <fullName evidence="7">PKD/REJ-like domain-containing protein</fullName>
    </recommendedName>
</protein>
<feature type="transmembrane region" description="Helical" evidence="6">
    <location>
        <begin position="5935"/>
        <end position="5961"/>
    </location>
</feature>
<dbReference type="PANTHER" id="PTHR15332:SF175">
    <property type="entry name" value="PROPROTEIN CONVERTASE SUBTILISIN_KEXIN TYPE 5-LIKE"/>
    <property type="match status" value="1"/>
</dbReference>
<evidence type="ECO:0000256" key="6">
    <source>
        <dbReference type="SAM" id="Phobius"/>
    </source>
</evidence>
<evidence type="ECO:0000256" key="3">
    <source>
        <dbReference type="ARBA" id="ARBA00022989"/>
    </source>
</evidence>
<feature type="transmembrane region" description="Helical" evidence="6">
    <location>
        <begin position="5720"/>
        <end position="5745"/>
    </location>
</feature>
<dbReference type="Proteomes" id="UP000002640">
    <property type="component" value="Unassembled WGS sequence"/>
</dbReference>
<feature type="domain" description="PKD/REJ-like" evidence="7">
    <location>
        <begin position="3821"/>
        <end position="4272"/>
    </location>
</feature>
<feature type="transmembrane region" description="Helical" evidence="6">
    <location>
        <begin position="5836"/>
        <end position="5859"/>
    </location>
</feature>
<feature type="transmembrane region" description="Helical" evidence="6">
    <location>
        <begin position="5096"/>
        <end position="5117"/>
    </location>
</feature>
<feature type="transmembrane region" description="Helical" evidence="6">
    <location>
        <begin position="6152"/>
        <end position="6175"/>
    </location>
</feature>
<feature type="transmembrane region" description="Helical" evidence="6">
    <location>
        <begin position="4835"/>
        <end position="4858"/>
    </location>
</feature>
<feature type="transmembrane region" description="Helical" evidence="6">
    <location>
        <begin position="5981"/>
        <end position="5998"/>
    </location>
</feature>
<dbReference type="EMBL" id="JH159157">
    <property type="protein sequence ID" value="EGZ11862.1"/>
    <property type="molecule type" value="Genomic_DNA"/>
</dbReference>
<keyword evidence="2 6" id="KW-0812">Transmembrane</keyword>
<feature type="transmembrane region" description="Helical" evidence="6">
    <location>
        <begin position="4669"/>
        <end position="4689"/>
    </location>
</feature>
<dbReference type="GeneID" id="20659852"/>
<dbReference type="InterPro" id="IPR002859">
    <property type="entry name" value="PKD/REJ-like"/>
</dbReference>
<feature type="compositionally biased region" description="Basic residues" evidence="5">
    <location>
        <begin position="6802"/>
        <end position="6814"/>
    </location>
</feature>
<feature type="transmembrane region" description="Helical" evidence="6">
    <location>
        <begin position="5494"/>
        <end position="5516"/>
    </location>
</feature>
<dbReference type="PANTHER" id="PTHR15332">
    <property type="entry name" value="PROPROTEIN CONVERTASE SUBTILISIN_KEXIN TYPE 5-LIKE"/>
    <property type="match status" value="1"/>
</dbReference>
<feature type="transmembrane region" description="Helical" evidence="6">
    <location>
        <begin position="4870"/>
        <end position="4893"/>
    </location>
</feature>
<feature type="transmembrane region" description="Helical" evidence="6">
    <location>
        <begin position="4969"/>
        <end position="4990"/>
    </location>
</feature>
<evidence type="ECO:0000256" key="4">
    <source>
        <dbReference type="ARBA" id="ARBA00023136"/>
    </source>
</evidence>
<dbReference type="SUPFAM" id="SSF49899">
    <property type="entry name" value="Concanavalin A-like lectins/glucanases"/>
    <property type="match status" value="1"/>
</dbReference>
<comment type="subcellular location">
    <subcellularLocation>
        <location evidence="1">Membrane</location>
        <topology evidence="1">Multi-pass membrane protein</topology>
    </subcellularLocation>
</comment>
<feature type="transmembrane region" description="Helical" evidence="6">
    <location>
        <begin position="5570"/>
        <end position="5593"/>
    </location>
</feature>
<dbReference type="OMA" id="MLNEVEV"/>
<name>G4ZXJ9_PHYSP</name>
<dbReference type="Gene3D" id="2.60.120.260">
    <property type="entry name" value="Galactose-binding domain-like"/>
    <property type="match status" value="1"/>
</dbReference>
<feature type="compositionally biased region" description="Low complexity" evidence="5">
    <location>
        <begin position="6764"/>
        <end position="6777"/>
    </location>
</feature>
<feature type="region of interest" description="Disordered" evidence="5">
    <location>
        <begin position="6639"/>
        <end position="6814"/>
    </location>
</feature>
<feature type="transmembrane region" description="Helical" evidence="6">
    <location>
        <begin position="5059"/>
        <end position="5084"/>
    </location>
</feature>
<dbReference type="KEGG" id="psoj:PHYSODRAFT_516871"/>
<dbReference type="Pfam" id="PF02010">
    <property type="entry name" value="REJ"/>
    <property type="match status" value="1"/>
</dbReference>
<feature type="transmembrane region" description="Helical" evidence="6">
    <location>
        <begin position="6018"/>
        <end position="6042"/>
    </location>
</feature>
<reference evidence="8 9" key="1">
    <citation type="journal article" date="2006" name="Science">
        <title>Phytophthora genome sequences uncover evolutionary origins and mechanisms of pathogenesis.</title>
        <authorList>
            <person name="Tyler B.M."/>
            <person name="Tripathy S."/>
            <person name="Zhang X."/>
            <person name="Dehal P."/>
            <person name="Jiang R.H."/>
            <person name="Aerts A."/>
            <person name="Arredondo F.D."/>
            <person name="Baxter L."/>
            <person name="Bensasson D."/>
            <person name="Beynon J.L."/>
            <person name="Chapman J."/>
            <person name="Damasceno C.M."/>
            <person name="Dorrance A.E."/>
            <person name="Dou D."/>
            <person name="Dickerman A.W."/>
            <person name="Dubchak I.L."/>
            <person name="Garbelotto M."/>
            <person name="Gijzen M."/>
            <person name="Gordon S.G."/>
            <person name="Govers F."/>
            <person name="Grunwald N.J."/>
            <person name="Huang W."/>
            <person name="Ivors K.L."/>
            <person name="Jones R.W."/>
            <person name="Kamoun S."/>
            <person name="Krampis K."/>
            <person name="Lamour K.H."/>
            <person name="Lee M.K."/>
            <person name="McDonald W.H."/>
            <person name="Medina M."/>
            <person name="Meijer H.J."/>
            <person name="Nordberg E.K."/>
            <person name="Maclean D.J."/>
            <person name="Ospina-Giraldo M.D."/>
            <person name="Morris P.F."/>
            <person name="Phuntumart V."/>
            <person name="Putnam N.H."/>
            <person name="Rash S."/>
            <person name="Rose J.K."/>
            <person name="Sakihama Y."/>
            <person name="Salamov A.A."/>
            <person name="Savidor A."/>
            <person name="Scheuring C.F."/>
            <person name="Smith B.M."/>
            <person name="Sobral B.W."/>
            <person name="Terry A."/>
            <person name="Torto-Alalibo T.A."/>
            <person name="Win J."/>
            <person name="Xu Z."/>
            <person name="Zhang H."/>
            <person name="Grigoriev I.V."/>
            <person name="Rokhsar D.S."/>
            <person name="Boore J.L."/>
        </authorList>
    </citation>
    <scope>NUCLEOTIDE SEQUENCE [LARGE SCALE GENOMIC DNA]</scope>
    <source>
        <strain evidence="8 9">P6497</strain>
    </source>
</reference>
<dbReference type="Pfam" id="PF00335">
    <property type="entry name" value="Tetraspanin"/>
    <property type="match status" value="1"/>
</dbReference>
<dbReference type="InParanoid" id="G4ZXJ9"/>
<feature type="transmembrane region" description="Helical" evidence="6">
    <location>
        <begin position="5335"/>
        <end position="5357"/>
    </location>
</feature>
<gene>
    <name evidence="8" type="ORF">PHYSODRAFT_516871</name>
</gene>
<keyword evidence="9" id="KW-1185">Reference proteome</keyword>
<accession>G4ZXJ9</accession>
<feature type="transmembrane region" description="Helical" evidence="6">
    <location>
        <begin position="5299"/>
        <end position="5323"/>
    </location>
</feature>
<proteinExistence type="predicted"/>
<dbReference type="InterPro" id="IPR013320">
    <property type="entry name" value="ConA-like_dom_sf"/>
</dbReference>
<organism evidence="8 9">
    <name type="scientific">Phytophthora sojae (strain P6497)</name>
    <name type="common">Soybean stem and root rot agent</name>
    <name type="synonym">Phytophthora megasperma f. sp. glycines</name>
    <dbReference type="NCBI Taxonomy" id="1094619"/>
    <lineage>
        <taxon>Eukaryota</taxon>
        <taxon>Sar</taxon>
        <taxon>Stramenopiles</taxon>
        <taxon>Oomycota</taxon>
        <taxon>Peronosporomycetes</taxon>
        <taxon>Peronosporales</taxon>
        <taxon>Peronosporaceae</taxon>
        <taxon>Phytophthora</taxon>
    </lineage>
</organism>
<feature type="transmembrane region" description="Helical" evidence="6">
    <location>
        <begin position="6294"/>
        <end position="6317"/>
    </location>
</feature>
<dbReference type="Gene3D" id="2.60.120.200">
    <property type="match status" value="1"/>
</dbReference>
<feature type="transmembrane region" description="Helical" evidence="6">
    <location>
        <begin position="5029"/>
        <end position="5053"/>
    </location>
</feature>
<dbReference type="SUPFAM" id="SSF49785">
    <property type="entry name" value="Galactose-binding domain-like"/>
    <property type="match status" value="1"/>
</dbReference>
<feature type="transmembrane region" description="Helical" evidence="6">
    <location>
        <begin position="5251"/>
        <end position="5279"/>
    </location>
</feature>
<feature type="transmembrane region" description="Helical" evidence="6">
    <location>
        <begin position="5614"/>
        <end position="5634"/>
    </location>
</feature>
<evidence type="ECO:0000256" key="2">
    <source>
        <dbReference type="ARBA" id="ARBA00022692"/>
    </source>
</evidence>
<feature type="transmembrane region" description="Helical" evidence="6">
    <location>
        <begin position="4794"/>
        <end position="4815"/>
    </location>
</feature>
<dbReference type="GO" id="GO:0016020">
    <property type="term" value="C:membrane"/>
    <property type="evidence" value="ECO:0007669"/>
    <property type="project" value="UniProtKB-SubCell"/>
</dbReference>
<feature type="compositionally biased region" description="Basic and acidic residues" evidence="5">
    <location>
        <begin position="6647"/>
        <end position="6656"/>
    </location>
</feature>
<feature type="transmembrane region" description="Helical" evidence="6">
    <location>
        <begin position="5199"/>
        <end position="5218"/>
    </location>
</feature>
<dbReference type="RefSeq" id="XP_009532195.1">
    <property type="nucleotide sequence ID" value="XM_009533900.1"/>
</dbReference>
<feature type="compositionally biased region" description="Pro residues" evidence="5">
    <location>
        <begin position="6718"/>
        <end position="6727"/>
    </location>
</feature>
<feature type="transmembrane region" description="Helical" evidence="6">
    <location>
        <begin position="5797"/>
        <end position="5816"/>
    </location>
</feature>
<evidence type="ECO:0000313" key="9">
    <source>
        <dbReference type="Proteomes" id="UP000002640"/>
    </source>
</evidence>
<dbReference type="InterPro" id="IPR008979">
    <property type="entry name" value="Galactose-bd-like_sf"/>
</dbReference>
<sequence length="6814" mass="732536">MSDYEAQIMDPNARASVENRQYDFAVSLNFGGDILDYAMNGGVTLTPRRRRIREGGLVAEYAVVLNRQPLADVVVQAEDVRLADPRGEFVQQLQFLTPQRVVFTPANWNREQYVRLAAVDDDLAEGRHYAVVTHSVASADPNFDGDDTPFLTGRNVTVQIDDNDLAGVSLSRQHVFVAEGGGKDSYDVILTSRPWHPVKVVIVPLHGTQTAVAPVLSGTAAEDGSAVLIFPPEDWDKPQRVVVSAVDDSDSEVEFGGLYNGGPLLHYTESKDIRYHSRRPQCFDVPNCDPLDSSLCILSEEELQDGQTSVRVCDITNECAFAQGNGACIANVVSGVGAVPVRFGNPPLDPGSTDDTMADMSYATLIDMLTSESNDTDLMALSDAAVDRDLSKLHFVPPPPELRSFVLSFLGLMNVEQGRKMSANPKNVVHTICAGLVRLETMRWAFEEWPKGYVVRVLNAVFAMFPQNYALERHSWNCGMASFLPSNSIEVSVWDNDPGVTLSTSSLDVTEGDSGGSFYDVVLNAPPAIGGHAQIVASADKTQISSVYCSVKESDECGFWGKNFAALAPTVYDQSAWSSHSIPAPNVSIAIVGNSQVAITPSILTFTATNWLQPQRVVVRAVDDAIAELNASYTISHRVQNSPYGYTNATAFWFQGTIAPARLELYPSWNAVSGGAIPYNAVPTVIHSPDHTRVNVLVRDNDVAKVNVVVNQPQAKLATKEARDATDWVGDYITALGFHDLSVSSTATSSKTIDSALQNILVFASGVKTFMKFHLPHLHDGDTWLAFSGATLVLHQTPYEVFDVSELDGGSSSSDSSGEVSFTREYELKVTVVDNAWTTDSIRKATAAPKPLSFLSDGASMQVTATVEKSRSIEVDISSLLAQVLPTRLSVVSLQIEVLSEGGSTESIATTQLCSSVFERKLRPLLALSYQFPNILSGLQANQSSTAVSLETKKPLEASLATNGAKYDDSVDSVVDVATTTSESEPWWEVTLPQLTRLGTLAVFLPASIVEENTGSDVLNIVLIASLKAFDSKDMSLEDALTYGCSSACPRVQRLPVQKGILLWDVQAGAVAVRIYREGTGVLQLSQVKAFEPFISVTPTANGAGIRSRLKSDWGTNTAQLQSWRLLQTVRRSENENLAVGVATRQSSTSPSDALSYLAVDGLKHTDWDPLIIQDEGNNGTMAAGSTRTDVGTNPWWEVDLGSVKPIRSIVLYPYVGSHYDELCAPITTSTGSNGYPAWSGDLYDYSHTDSLLQLKAPFVQQFDVLLSAQPLTNSDGTASGASATATKTLSFSCANYTNSITWDSVFSTARFVTVRKQGTGVLMLNEVEVERWNPATVSRYLLLDLFGSGAKPLAVTSVQVFPPSDVAPTDSTILSVASPIPYTIHSVSSQLATSGAGSASALLNAKDKTLCYVAGATSYHEWVVLDFGSPVEVGLVDVNTDVSQCSSANVETVAEFSVASHGSALDGIRSDAASAALSSEGLSTTCALDATGAVVTPSSQCTNYVCGGTACQAPLSVKNSAGSSLILSDFVDIAVLGKAGLLPVDRLPLSVNEHRTLLLRDNPVVIWPFDDAAKVLVSTDESETAWEGKSRATGALMLPTTSTAVDLKIDDTLEATFFSAAVAVQPAMSSFSLEFWFDISAEFIAAAADFLPAEAVTMYGNDASGGQVTFGTVGVSSKTARFYFEMTNAADGTVCRTDLGEDAALLPVAEKWHQAVATYDPTSSSISLSVCVAGELQTTNCYTSTATCNMALLSLTQKILRFGAPEPDADGGGFIGKLTNVAWFARALTVTEIMDHYHDFLDGVATDATAAHNTYSIGLSSKPLRPVTVKINAESACYRFNLCNVSTIPTVLKFTTESWNLPQLVHVLATDDQLYEGLHTTDVFHVASSPALYQLTSTASTASVNNATGGQQLLQELNESVTVFYRDLVLYGVLQSSDKRLTRRNALVDLQAQWAQQPVKEVVVAANVYAEPTPVTPVLVTITDLAVPGIEFSTASLSVSEDGKGNDYQVVLLSEPTEEVRVSLHIASGCYRRCISSPLCPSHSVELADGTFAAAGDDSFLSCGDDTESMSTSALLCNVTVSPDILIFSPEDWSLPKTVRVLAVDDHLDEEDTHLTIIRSTSASLDSVYNQLVLPDIVVAIADNDNTDMEYSTKVVALFEKSLDLSTLKYPHADHYTLKLLTEPYANVTIAMSNEANAVCYRRCGYPFDETSCGLPRQQSVSLVHLRSNSTREIHQISLRMTKITEMQRIVTYASHVDQIVQLQVTGGFGLEVQAIVFQFNDVFKTRYKSGDAIAAATSYGSTFSISTGAGASSTALDMFATALQVQTAVNGLFPGTTNAVSVTRDVQYTASTLTWSITFLRFVSADGALPLLSVAANGAIEGTISSQRSRASSSPTGALKLSYGAATFTVSMPPTAAALQTALGSQAGIYSVSASRRLLSGGGYGFQYSVTFVSVDTFASLVVNSTASVVASPDAITPLSVSVVETQSPVLIGGAFVIDYFTPLNITTTAKPNRTVPIFWNDTADTVATKLGQLQGLANVTVSRQKLTAEGGMAWTVQFLQNYGNLPSMIVTPLNLTGKGVTVGVNTVRDGEPLRGTFSVQMGGWFKKTDPRTSRAYIMNLPLKNTTALPFNATSWRLRKALFALDITEMTNVTRAGVDCDVFNVCNGYTWTISYLNSPGNLPPIAVFADDLMRQAPGMTLTSTTVANGTYLRGSFSLRLELLDPITNRTYVGTTWKLPVNVSAIGMDEALEALPFVRSNREAEYDPETKVWRGIKFDKGVRVYREGPYLDGGHTWRLEWALEDYMRFADLKITTDVSLVTQEIEPLPVPSELDLQGKPRCSAIPTAIFQADPTDPLGLRGFCVYAIANETVQERFLCNYTVLNPWIVFTPENWCVPQQVKLEAVDDFLDEYTTENGTETFSKVTHTVFSDDYIYLALPLPDVTVRVESDDVAKVLVSESALEVSEDGVLVAQYFLQLNSEPLADVKIVVLPWLDSDSTQCYRFGLCNLTLPVSEYVFTPQNWDVPQKVAVLATDDNLDEYDTHMTGISHVSYSADPKYNAIPTIPKISVTVHDNDASGFIVSKSSVFVTEGLLGAVDSYTVVLASEPFAKVTVAVTNLGTVGNLAVPSPTKLVFTWRNWNITQTVNVTAFDDHTQDVVGSSSTLNHSLTTNDVIYAGLKNLAGVKVSITDNDVSGIELSTRELRAPESNTSVLSYNVRLTSEPWSPVVVRPNASHDCYLRIQSGEHACNASILSGCTSLYFSATNWSVWQPVSLIAVDDWLDEANVHTARISHASLSSDPLYAVSDYAASGGDLKLYITDNDVSFVNISIQSATKQLHVAEGSFNDSYSVFLNSEPYEYVTLTLRPTIEKIVSLADSVYTQPQIGASFGSSSSSAMTLLGTEAIRSIQLVFTPLDWSRPQVVTVFAIDDEISEAATQYSSVLHAASSADANYNISNSSIGVVSVSVMISDREAIPPPLPVTAKFDSSGSKVNIAFDSSVFHAASMDVSSSGTYVSRLKTFPCSLVFNLVATKYSLGSAAYCLWVDGKNLRIELSNGATLAAADKLVLNDCSSFADQYCTAADVLRARPISRAFSQASIAVQAPSDIVQPSAVLVVPENVGSCGAWSADASLSSGAGGRPFAQLLWFALPASLYSSSVSQTSADAGLALYQRLNAGLELLCQKYKSDWITGTSTLTAVPAADIALATAANTNAASDLTMLSTMAQLRSACYVRSAAQNATTASSLLLRVNSSLLEPGAGYRVGLKLVNAFAQTTVVSKSVSVQSQPGPAVFIVGESSQTVTRVGSPVVMQVDAAVSCPTLSSSDVAYRWTTTSKSTDGSGAVATVDFSKDNSARDPRVFRLARSLLQAGLTYTFRVEAYMKSASSNQSSSSFASMVVVVSSSLPQVTIKGGDCALGERDTLVLDGSTTVDPDASSTAFTYTWTCQDVTNTSGSTVASCMNASATPSVPLSLSSATGPVLRIAPFNFVSGRQLKFSLTAAKGSRSATASSVIWTVAGYLPVVQVTASASKINPSSRLSLTAAVSSDYPYTTRWTQTLGDLVLPTADVSNTSDAFTLPLTSANNAIRSFKLTPGLTYNFRLVANDTGGNVGFGSVTVVVNSPPTSGTFTVSPSSGYAMQDSFTLTCSLWSDDKDDYPLSYSYGVLSAASFKLLQDNAADVNALVAQLRKSMTPLVATQLSPTATTKMFPPGNLADSENVTIVAFISDRLGAVALAYDTIEVLLPEAAKAQPTTFLSSLFDANHNLISSGDASEDVRQVLSASMVLETAFSSSSSSDGPTTKTRRLASCPEGLVGANCATEIAVVQQMNAAILATVSTAVSTMEPSSSGLGLQAHVISSVMRGAPQVLSASEISLVTQLSSGIAGSALTLDAPGEFLDLTSDTLLEVIAVLLGLSSPIESAGTRANWNNMVRTLQSLATLSSEGLLGDEPPTTLEASDVRTYSSRGSSFTDAPSSELSMSLTSTSVACLGSDLYLDAFSLAKSPHSACTLNKSEAISRLTLFSVHSQAALDEAAAVTTYSSDAGVDMQTLASTSTCVRAASDSMRRLTSDDTEAETEKWMPLVALTIPHQRELSAIEQSNFSTACKTWDAEISSWSVDVCFKDDSMSTSEMTVCYCREVESALEVLVTLEERLDFYALHPELYRNDQPSLVVSVTLAVLVGVFVIVAKAGQTLDARDAQREKLTTIKRLNRAKWSELEARTQATNVLEDFDSFYVAQKKKRLEARPPSEAPTAPTVVGESSAVLFSSSTRGLPDEARTLFGSSPLVDRQYRRMTLLFRLSNLALALLGVLLLFAGLEVQFVLGRTPAELVLYLYGGPLGIALMVGGTVLITGGISGVLLARRGASHAARTAYLSSLGVGLLAQLLAVMFAYHLLENFNAMPRGVALALKSHWDALSSDDKTQLQVSYGCCGFLAISEEGSCPEEALNTVPPRTCSAVLGAQASTLFSSSFVYVEAVLFVEIACVALANFLVRWRRIRLVQLATSGANASAEASIARSLVSVALLCSLPPLYALLACAAAGAVLFGVDLMVQWGAMADPLVAALFGVEIGALIVAGATVYFAIALWSMYALGRRDVRALRWIAGLSLVFLLFTLAVRAYSGRMLGDFHVDPSISRAIEAKYTALPLSSTLLNLEMTLGCCGFRDYTQGTCVEDSSNIGLPTCREQVETALERAMSLAIDRLTGFVVAEAVVLVLLVWLCLRLRRFASLAAISSAQAAIEATCPRQPLTLFQQIFVVVLALLSLVAAAAGIGVLCLGVDVLFELNVLQLSYLLRVFDRRLGAYLLIFGGGMELFALFGSVVAWFGAQRTPRRKTMRKWVVNSYLVACVALFITAFMLAGVGHKLSVRLAPATEGDDVTANEIAVDSRLKDLWSSAPSTTKLFVQNTLQCCGFERVEAANGSVTYTLQAEQFGWRRLTSTSTYQVYSSNHDLESQRTRVLTETRAETTLVTDSTQCPPDAIDGCATPMKQYVSRVARIAWQLCSGLATFSVAALFCASGLRDIDQLSRQWQPGWRLRVERLALLLMVLVGTLAALVCFILGLDVAVGWTLFSSSAFQMVVARSMGSVLMLYGVLALLTHAYSTRAALRFSVHQMFLQCVARLVLAAAVFAGVGFTAYLSHYSSASDATWHAQLTDFLDEQWSLLTPSTQNTIALEFSCCGFNDPVLVAGQGIVFDRPALGYPGCSLTISRGCKGPLVTGVESSFTWLFAFLLALALMEIVLFFLGALVLRDVRNYEAEAWFALESRLRYVAGSFRRDFRRQHVLVSVGARFDARLTRAQRAVSVLCAWAASLAVYAGYYATKGCYRTSLKSCEQPGAGELLGFGLVYGGAVGIAVQTVTVALFEHVRHRADDETKEVATARQRKEKVLLFRGPWFRRRRAETQESAKVMEQSIVAGETSTLGATQTTTEERWFVWLTRFVALAFQTCGVVLFLGGCALATLLGLLRLGYNNSLYGVPLDEDVLELLALAVALIVVSLLAALANDLREQQIKRPLRRKMTPVIVMLVIVAIAAVLALGAVLLAVFMIHEVVQDDASALNSWSVRTTGFSVAERLETAWKEELTGYAKDTAQQELRCCGFWSATDAPFLPCPEGDPVEVTYEALSVSGAVVTETKDEFTTLPGCRAGMLARFQRGADVATYCALTAAGLLFLMVVTSLFLARELAISKDAKLKLRVPDSGANEDEVKRDVRETFETVVGLKIAVPARGKLRSQLLASSLDSVAPTVASELAAAPLKHEQVVISSALSNEVDRGVDDGVALADSVGVGGDDSESVPYPASIVYVVFSICLVWLAIMANVVAISAMELGLATSCHCVLAWAVGVAIQELVVEPVVIFASIVARTLRDWWSRTLIARIIRRGRALLRIGPQDARALEREQLGKSLTLYDRLRYAAAVRIQRRLLTKVTRARYLRQLRAHKQEQHRLLAIDAFRLLFASADAAQLGLVSHTAIAQAVYDLGVHVPATKVRELLEDFDPAYADLVDFEHFLYGMHCVRVYHQQLQTQEAEVAEQPKAKRIDDEKLVSSSDRFGPRADPRAELLVKRQNLLRELRDRRESLAHKLMRKVSGKLPPLMQRGKNARAGSIDEGDELQAEDEAATVGDQPTGTYVFWQNRKLSPKKRALESVLKKKHQARLQSEKRQRDEAAVEGYDAPTTARTAVELDAGPRPKTSTSPAKRALKTVVSKRAVVSRGNTATARAETAVLPQPTEPPKPADPAPKSSPKAEEAKPFGAYMLLTKQPPPFRPPQRKQEAPADGEGAADAAPAAPVSRPVTAEKPKPSGAQSALEKALLKKQKPNKTKPKP</sequence>
<keyword evidence="4 6" id="KW-0472">Membrane</keyword>